<proteinExistence type="predicted"/>
<dbReference type="EMBL" id="JAGSPD010000009">
    <property type="protein sequence ID" value="MBV7269829.1"/>
    <property type="molecule type" value="Genomic_DNA"/>
</dbReference>
<comment type="caution">
    <text evidence="2">The sequence shown here is derived from an EMBL/GenBank/DDBJ whole genome shotgun (WGS) entry which is preliminary data.</text>
</comment>
<feature type="signal peptide" evidence="1">
    <location>
        <begin position="1"/>
        <end position="20"/>
    </location>
</feature>
<gene>
    <name evidence="2" type="ORF">KCG49_11585</name>
</gene>
<evidence type="ECO:0000313" key="2">
    <source>
        <dbReference type="EMBL" id="MBV7269829.1"/>
    </source>
</evidence>
<protein>
    <recommendedName>
        <fullName evidence="4">DUF4369 domain-containing protein</fullName>
    </recommendedName>
</protein>
<dbReference type="RefSeq" id="WP_218546692.1">
    <property type="nucleotide sequence ID" value="NZ_JAGSPD010000009.1"/>
</dbReference>
<evidence type="ECO:0000313" key="3">
    <source>
        <dbReference type="Proteomes" id="UP001138894"/>
    </source>
</evidence>
<reference evidence="2" key="1">
    <citation type="submission" date="2021-04" db="EMBL/GenBank/DDBJ databases">
        <authorList>
            <person name="Pira H."/>
            <person name="Risdian C."/>
            <person name="Wink J."/>
        </authorList>
    </citation>
    <scope>NUCLEOTIDE SEQUENCE</scope>
    <source>
        <strain evidence="2">WHY3</strain>
    </source>
</reference>
<evidence type="ECO:0000256" key="1">
    <source>
        <dbReference type="SAM" id="SignalP"/>
    </source>
</evidence>
<keyword evidence="1" id="KW-0732">Signal</keyword>
<dbReference type="AlphaFoldDB" id="A0A9X1JQH0"/>
<keyword evidence="3" id="KW-1185">Reference proteome</keyword>
<dbReference type="Proteomes" id="UP001138894">
    <property type="component" value="Unassembled WGS sequence"/>
</dbReference>
<accession>A0A9X1JQH0</accession>
<evidence type="ECO:0008006" key="4">
    <source>
        <dbReference type="Google" id="ProtNLM"/>
    </source>
</evidence>
<name>A0A9X1JQH0_9FLAO</name>
<feature type="chain" id="PRO_5040938229" description="DUF4369 domain-containing protein" evidence="1">
    <location>
        <begin position="21"/>
        <end position="209"/>
    </location>
</feature>
<organism evidence="2 3">
    <name type="scientific">Winogradskyella luteola</name>
    <dbReference type="NCBI Taxonomy" id="2828330"/>
    <lineage>
        <taxon>Bacteria</taxon>
        <taxon>Pseudomonadati</taxon>
        <taxon>Bacteroidota</taxon>
        <taxon>Flavobacteriia</taxon>
        <taxon>Flavobacteriales</taxon>
        <taxon>Flavobacteriaceae</taxon>
        <taxon>Winogradskyella</taxon>
    </lineage>
</organism>
<sequence length="209" mass="24666">MKKFLSVILLMLSFSLFADAGYAYRFHLNLQSEKGETINGYFYLYTYKKFNNEFDASFKNFVVKDEIALYSHIVTINIGSTILDFTNNDFKTQIKLKDYLRIRINEFVDFGNTDRLFELSPEKFKIIKTTKPKSTSIYNEKYAENCSLILITWNDDSDLLEHRAEISEKIKSFEEDFTKYNNELNAYFQGKKKELLKKGILFIFHCDAL</sequence>